<dbReference type="EMBL" id="BGZK01000851">
    <property type="protein sequence ID" value="GBP62833.1"/>
    <property type="molecule type" value="Genomic_DNA"/>
</dbReference>
<evidence type="ECO:0000256" key="1">
    <source>
        <dbReference type="SAM" id="SignalP"/>
    </source>
</evidence>
<sequence>MQQLALLVLCGLIAAVSCTLEVVYQWRLLQYDFPADPAYVEKFEPENAVATGLEIGWDRIFVAVPRLRSGVPATLAWIPRGFPHGVSPVLKTMKYGVALCMSENLLKLRNKTISEIKYSPLQTDRPFITDLYLALKRYGYLYANISVKVQWRRLNSQCAAFQSEGTAFESCLQMNSLMRL</sequence>
<dbReference type="AlphaFoldDB" id="A0A4C1XI37"/>
<protein>
    <submittedName>
        <fullName evidence="2">Protein yellow</fullName>
    </submittedName>
</protein>
<dbReference type="STRING" id="151549.A0A4C1XI37"/>
<dbReference type="Proteomes" id="UP000299102">
    <property type="component" value="Unassembled WGS sequence"/>
</dbReference>
<dbReference type="OrthoDB" id="7776143at2759"/>
<keyword evidence="3" id="KW-1185">Reference proteome</keyword>
<keyword evidence="1" id="KW-0732">Signal</keyword>
<gene>
    <name evidence="2" type="ORF">EVAR_44688_1</name>
</gene>
<dbReference type="Gene3D" id="2.120.10.30">
    <property type="entry name" value="TolB, C-terminal domain"/>
    <property type="match status" value="1"/>
</dbReference>
<evidence type="ECO:0000313" key="3">
    <source>
        <dbReference type="Proteomes" id="UP000299102"/>
    </source>
</evidence>
<comment type="caution">
    <text evidence="2">The sequence shown here is derived from an EMBL/GenBank/DDBJ whole genome shotgun (WGS) entry which is preliminary data.</text>
</comment>
<evidence type="ECO:0000313" key="2">
    <source>
        <dbReference type="EMBL" id="GBP62833.1"/>
    </source>
</evidence>
<accession>A0A4C1XI37</accession>
<dbReference type="InterPro" id="IPR011042">
    <property type="entry name" value="6-blade_b-propeller_TolB-like"/>
</dbReference>
<feature type="chain" id="PRO_5020021155" evidence="1">
    <location>
        <begin position="19"/>
        <end position="180"/>
    </location>
</feature>
<reference evidence="2 3" key="1">
    <citation type="journal article" date="2019" name="Commun. Biol.">
        <title>The bagworm genome reveals a unique fibroin gene that provides high tensile strength.</title>
        <authorList>
            <person name="Kono N."/>
            <person name="Nakamura H."/>
            <person name="Ohtoshi R."/>
            <person name="Tomita M."/>
            <person name="Numata K."/>
            <person name="Arakawa K."/>
        </authorList>
    </citation>
    <scope>NUCLEOTIDE SEQUENCE [LARGE SCALE GENOMIC DNA]</scope>
</reference>
<name>A0A4C1XI37_EUMVA</name>
<feature type="signal peptide" evidence="1">
    <location>
        <begin position="1"/>
        <end position="18"/>
    </location>
</feature>
<proteinExistence type="predicted"/>
<organism evidence="2 3">
    <name type="scientific">Eumeta variegata</name>
    <name type="common">Bagworm moth</name>
    <name type="synonym">Eumeta japonica</name>
    <dbReference type="NCBI Taxonomy" id="151549"/>
    <lineage>
        <taxon>Eukaryota</taxon>
        <taxon>Metazoa</taxon>
        <taxon>Ecdysozoa</taxon>
        <taxon>Arthropoda</taxon>
        <taxon>Hexapoda</taxon>
        <taxon>Insecta</taxon>
        <taxon>Pterygota</taxon>
        <taxon>Neoptera</taxon>
        <taxon>Endopterygota</taxon>
        <taxon>Lepidoptera</taxon>
        <taxon>Glossata</taxon>
        <taxon>Ditrysia</taxon>
        <taxon>Tineoidea</taxon>
        <taxon>Psychidae</taxon>
        <taxon>Oiketicinae</taxon>
        <taxon>Eumeta</taxon>
    </lineage>
</organism>